<evidence type="ECO:0000256" key="1">
    <source>
        <dbReference type="SAM" id="MobiDB-lite"/>
    </source>
</evidence>
<evidence type="ECO:0000313" key="2">
    <source>
        <dbReference type="EMBL" id="CAG9565123.1"/>
    </source>
</evidence>
<comment type="caution">
    <text evidence="2">The sequence shown here is derived from an EMBL/GenBank/DDBJ whole genome shotgun (WGS) entry which is preliminary data.</text>
</comment>
<dbReference type="EMBL" id="CAKASE010000053">
    <property type="protein sequence ID" value="CAG9565123.1"/>
    <property type="molecule type" value="Genomic_DNA"/>
</dbReference>
<dbReference type="AlphaFoldDB" id="A0A8J2QSD7"/>
<sequence length="104" mass="11056">MSQASQVPPPARGLTSLYSQVQTDCISASVQSGPYCVSPRVQSAVEVIIDTYACDVAAVVPMLVYCCMRAGSGKSGGGRRLAETGSERRAVTRRWRGTRTGDDI</sequence>
<reference evidence="2" key="1">
    <citation type="submission" date="2021-09" db="EMBL/GenBank/DDBJ databases">
        <authorList>
            <person name="Martin H S."/>
        </authorList>
    </citation>
    <scope>NUCLEOTIDE SEQUENCE</scope>
</reference>
<feature type="compositionally biased region" description="Basic and acidic residues" evidence="1">
    <location>
        <begin position="80"/>
        <end position="90"/>
    </location>
</feature>
<evidence type="ECO:0000313" key="3">
    <source>
        <dbReference type="Proteomes" id="UP000789524"/>
    </source>
</evidence>
<dbReference type="Proteomes" id="UP000789524">
    <property type="component" value="Unassembled WGS sequence"/>
</dbReference>
<keyword evidence="3" id="KW-1185">Reference proteome</keyword>
<name>A0A8J2QSD7_9NEOP</name>
<protein>
    <submittedName>
        <fullName evidence="2">(African queen) hypothetical protein</fullName>
    </submittedName>
</protein>
<gene>
    <name evidence="2" type="ORF">DCHRY22_LOCUS6029</name>
</gene>
<organism evidence="2 3">
    <name type="scientific">Danaus chrysippus</name>
    <name type="common">African queen</name>
    <dbReference type="NCBI Taxonomy" id="151541"/>
    <lineage>
        <taxon>Eukaryota</taxon>
        <taxon>Metazoa</taxon>
        <taxon>Ecdysozoa</taxon>
        <taxon>Arthropoda</taxon>
        <taxon>Hexapoda</taxon>
        <taxon>Insecta</taxon>
        <taxon>Pterygota</taxon>
        <taxon>Neoptera</taxon>
        <taxon>Endopterygota</taxon>
        <taxon>Lepidoptera</taxon>
        <taxon>Glossata</taxon>
        <taxon>Ditrysia</taxon>
        <taxon>Papilionoidea</taxon>
        <taxon>Nymphalidae</taxon>
        <taxon>Danainae</taxon>
        <taxon>Danaini</taxon>
        <taxon>Danaina</taxon>
        <taxon>Danaus</taxon>
        <taxon>Anosia</taxon>
    </lineage>
</organism>
<feature type="region of interest" description="Disordered" evidence="1">
    <location>
        <begin position="72"/>
        <end position="104"/>
    </location>
</feature>
<proteinExistence type="predicted"/>
<accession>A0A8J2QSD7</accession>